<reference evidence="1" key="1">
    <citation type="journal article" date="2014" name="Genome Biol. Evol.">
        <title>Pangenome evidence for extensive interdomain horizontal transfer affecting lineage core and shell genes in uncultured planktonic thaumarchaeota and euryarchaeota.</title>
        <authorList>
            <person name="Deschamps P."/>
            <person name="Zivanovic Y."/>
            <person name="Moreira D."/>
            <person name="Rodriguez-Valera F."/>
            <person name="Lopez-Garcia P."/>
        </authorList>
    </citation>
    <scope>NUCLEOTIDE SEQUENCE</scope>
</reference>
<sequence length="85" mass="9068">MESTIILVAMWIRAAIIANLPEAVRAVWVSKSPSSAILPMGSTTRNSAITASTPPALEVSDWPFSLPMVSRMVATSVTPGTTRLR</sequence>
<proteinExistence type="predicted"/>
<dbReference type="AlphaFoldDB" id="A0A075G5I0"/>
<evidence type="ECO:0000313" key="1">
    <source>
        <dbReference type="EMBL" id="AIE97146.1"/>
    </source>
</evidence>
<dbReference type="EMBL" id="KF900499">
    <property type="protein sequence ID" value="AIE97146.1"/>
    <property type="molecule type" value="Genomic_DNA"/>
</dbReference>
<protein>
    <submittedName>
        <fullName evidence="1">Uncharacterized protein</fullName>
    </submittedName>
</protein>
<name>A0A075G5I0_9EURY</name>
<accession>A0A075G5I0</accession>
<organism evidence="1">
    <name type="scientific">uncultured marine group II/III euryarchaeote AD1000_92_A11</name>
    <dbReference type="NCBI Taxonomy" id="1457826"/>
    <lineage>
        <taxon>Archaea</taxon>
        <taxon>Methanobacteriati</taxon>
        <taxon>Methanobacteriota</taxon>
        <taxon>environmental samples</taxon>
    </lineage>
</organism>